<dbReference type="InterPro" id="IPR036188">
    <property type="entry name" value="FAD/NAD-bd_sf"/>
</dbReference>
<comment type="cofactor">
    <cofactor evidence="1">
        <name>FAD</name>
        <dbReference type="ChEBI" id="CHEBI:57692"/>
    </cofactor>
</comment>
<dbReference type="GO" id="GO:0016709">
    <property type="term" value="F:oxidoreductase activity, acting on paired donors, with incorporation or reduction of molecular oxygen, NAD(P)H as one donor, and incorporation of one atom of oxygen"/>
    <property type="evidence" value="ECO:0007669"/>
    <property type="project" value="UniProtKB-ARBA"/>
</dbReference>
<evidence type="ECO:0000256" key="6">
    <source>
        <dbReference type="ARBA" id="ARBA00023002"/>
    </source>
</evidence>
<comment type="caution">
    <text evidence="9">The sequence shown here is derived from an EMBL/GenBank/DDBJ whole genome shotgun (WGS) entry which is preliminary data.</text>
</comment>
<dbReference type="RefSeq" id="WP_006550557.1">
    <property type="nucleotide sequence ID" value="NZ_AZXY01000024.1"/>
</dbReference>
<comment type="similarity">
    <text evidence="2">Belongs to the FAD-binding monooxygenase family.</text>
</comment>
<dbReference type="PRINTS" id="PR00411">
    <property type="entry name" value="PNDRDTASEI"/>
</dbReference>
<evidence type="ECO:0000256" key="2">
    <source>
        <dbReference type="ARBA" id="ARBA00010139"/>
    </source>
</evidence>
<name>A0A0V9UD56_9NOCA</name>
<evidence type="ECO:0000313" key="9">
    <source>
        <dbReference type="EMBL" id="KSZ56050.1"/>
    </source>
</evidence>
<evidence type="ECO:0000256" key="4">
    <source>
        <dbReference type="ARBA" id="ARBA00022827"/>
    </source>
</evidence>
<dbReference type="EMBL" id="AZXY01000024">
    <property type="protein sequence ID" value="KSZ56050.1"/>
    <property type="molecule type" value="Genomic_DNA"/>
</dbReference>
<dbReference type="SMR" id="A0A0V9UD56"/>
<dbReference type="PATRIC" id="fig|1441730.3.peg.5316"/>
<protein>
    <submittedName>
        <fullName evidence="9">Cyclopentanone 1,2-monooxygenase</fullName>
    </submittedName>
</protein>
<dbReference type="PANTHER" id="PTHR43098">
    <property type="entry name" value="L-ORNITHINE N(5)-MONOOXYGENASE-RELATED"/>
    <property type="match status" value="1"/>
</dbReference>
<evidence type="ECO:0000256" key="5">
    <source>
        <dbReference type="ARBA" id="ARBA00022857"/>
    </source>
</evidence>
<organism evidence="9 10">
    <name type="scientific">Rhodococcus pyridinivorans KG-16</name>
    <dbReference type="NCBI Taxonomy" id="1441730"/>
    <lineage>
        <taxon>Bacteria</taxon>
        <taxon>Bacillati</taxon>
        <taxon>Actinomycetota</taxon>
        <taxon>Actinomycetes</taxon>
        <taxon>Mycobacteriales</taxon>
        <taxon>Nocardiaceae</taxon>
        <taxon>Rhodococcus</taxon>
    </lineage>
</organism>
<dbReference type="Proteomes" id="UP000053060">
    <property type="component" value="Unassembled WGS sequence"/>
</dbReference>
<keyword evidence="5" id="KW-0521">NADP</keyword>
<sequence length="548" mass="61885">MTESQVATATRSGSHSNNDVLDVLIIGGGFSGLYALDRLRDLGFTVNVWDAAGGLGGIWWWNCYPGARTDSTGQIYQFSYKDLWKKYDFTELYPGHQGVREYFNYVDSQLDLTRDVVFDTFAEACTWDEETRQWTVRSADGKIQKARQVIVATGFGAKPLYPNLEGLDSFAGECYHTARWPQEGVDMSGRKVVVIGTGASGVQVVQEAGHVAEHVTVFQRTPNLALPMQQRKLTHDDNEHFRKGLPERFATRYKAFAGFDFDFIPQNATDLSKEERDAIYEKMWAEGGFEMWLGNFQDILVDEEANRTFYDFWRGKVLERVTDPKKAAIVAPETPPHPYGVKRPSLEQDYFDVINQDNVDVIDSNVTPIRRVLPHGVETDDGVIECDLLVLATGFDNNRGGIMAIDITGVDGLTIQDKWKSGVDTCLGLSTRGFPNMMFLYGPQSPSGFCNGPTSAEYQGEIVVEFLEYLREKGATRFENTEESEKQWRAHVDELFVNSMFTKARSWYWGANVPGKPAQMLNYSGGVPQYFARWEEIKSNGYDTYETD</sequence>
<reference evidence="9 10" key="2">
    <citation type="journal article" date="2016" name="Genome Announc.">
        <title>Draft Genome Sequence of a Versatile Hydrocarbon-Degrading Bacterium, Rhodococcus pyridinivorans Strain KG-16, Collected from Oil Fields in India.</title>
        <authorList>
            <person name="Aggarwal R.K."/>
            <person name="Dawar C."/>
            <person name="Phanindranath R."/>
            <person name="Mutnuri L."/>
            <person name="Dayal A.M."/>
        </authorList>
    </citation>
    <scope>NUCLEOTIDE SEQUENCE [LARGE SCALE GENOMIC DNA]</scope>
    <source>
        <strain evidence="9 10">KG-16</strain>
    </source>
</reference>
<evidence type="ECO:0000259" key="8">
    <source>
        <dbReference type="Pfam" id="PF07992"/>
    </source>
</evidence>
<dbReference type="Gene3D" id="3.50.50.60">
    <property type="entry name" value="FAD/NAD(P)-binding domain"/>
    <property type="match status" value="3"/>
</dbReference>
<evidence type="ECO:0000256" key="7">
    <source>
        <dbReference type="ARBA" id="ARBA00023033"/>
    </source>
</evidence>
<keyword evidence="3" id="KW-0285">Flavoprotein</keyword>
<reference evidence="10" key="1">
    <citation type="submission" date="2015-01" db="EMBL/GenBank/DDBJ databases">
        <title>Draft genome sequence of Rhodococcus pyridinivorans strain KG-16, a hydrocarbon-degrading bacterium.</title>
        <authorList>
            <person name="Aggarwal R.K."/>
            <person name="Dawar C."/>
        </authorList>
    </citation>
    <scope>NUCLEOTIDE SEQUENCE [LARGE SCALE GENOMIC DNA]</scope>
    <source>
        <strain evidence="10">KG-16</strain>
    </source>
</reference>
<dbReference type="SUPFAM" id="SSF51905">
    <property type="entry name" value="FAD/NAD(P)-binding domain"/>
    <property type="match status" value="2"/>
</dbReference>
<keyword evidence="4" id="KW-0274">FAD</keyword>
<dbReference type="AlphaFoldDB" id="A0A0V9UD56"/>
<keyword evidence="7 9" id="KW-0503">Monooxygenase</keyword>
<feature type="domain" description="FAD/NAD(P)-binding" evidence="8">
    <location>
        <begin position="22"/>
        <end position="256"/>
    </location>
</feature>
<gene>
    <name evidence="9" type="ORF">Z045_25250</name>
</gene>
<evidence type="ECO:0000313" key="10">
    <source>
        <dbReference type="Proteomes" id="UP000053060"/>
    </source>
</evidence>
<dbReference type="InterPro" id="IPR023753">
    <property type="entry name" value="FAD/NAD-binding_dom"/>
</dbReference>
<dbReference type="GeneID" id="29936744"/>
<dbReference type="PANTHER" id="PTHR43098:SF3">
    <property type="entry name" value="L-ORNITHINE N(5)-MONOOXYGENASE-RELATED"/>
    <property type="match status" value="1"/>
</dbReference>
<evidence type="ECO:0000256" key="1">
    <source>
        <dbReference type="ARBA" id="ARBA00001974"/>
    </source>
</evidence>
<proteinExistence type="inferred from homology"/>
<keyword evidence="6" id="KW-0560">Oxidoreductase</keyword>
<dbReference type="Pfam" id="PF07992">
    <property type="entry name" value="Pyr_redox_2"/>
    <property type="match status" value="1"/>
</dbReference>
<evidence type="ECO:0000256" key="3">
    <source>
        <dbReference type="ARBA" id="ARBA00022630"/>
    </source>
</evidence>
<dbReference type="InterPro" id="IPR050775">
    <property type="entry name" value="FAD-binding_Monooxygenases"/>
</dbReference>
<accession>A0A0V9UD56</accession>